<sequence length="379" mass="42483">MTKQNMVVADAKTGINVAISMAVSGSSLFTTAAQRPPPAAVPGPYITISRINNGARINAWVDSMRASSPTRIKASSLSDDQDSWILHHPSALDMFEQITSASKGKQIVMFLDYDGTLSPIVDDPDRAFMSEAMRATVRKLARYFPTAIVSGRCRDKVYSFVRLAELYYAGSHGMDIKGPSKGSKYKKGAQAVLFQPASEFLPMIDEVYKALLEVTKSTPGARVENNKFCVSVHFRCVDEMKWSELAKQVGAVLEDYPNLRLTQGRKVLEIRPTIKWDKGKALEFLLESLGYANCTDVFPVYIGDDRSDEDAFKVLRERGQGFGILVSKIPKETNASYSLQEPSEVMAFLRRLVGWKRMSLRRQFRMRRRLEEIKVSLPN</sequence>
<dbReference type="GO" id="GO:0005992">
    <property type="term" value="P:trehalose biosynthetic process"/>
    <property type="evidence" value="ECO:0007669"/>
    <property type="project" value="UniProtKB-UniPathway"/>
</dbReference>
<dbReference type="GeneID" id="105171188"/>
<gene>
    <name evidence="10" type="primary">LOC105171188</name>
</gene>
<dbReference type="FunFam" id="3.40.50.1000:FF:000099">
    <property type="entry name" value="Trehalose 6-phosphate phosphatase"/>
    <property type="match status" value="1"/>
</dbReference>
<dbReference type="NCBIfam" id="TIGR01484">
    <property type="entry name" value="HAD-SF-IIB"/>
    <property type="match status" value="1"/>
</dbReference>
<dbReference type="Proteomes" id="UP000504604">
    <property type="component" value="Linkage group LG9"/>
</dbReference>
<comment type="function">
    <text evidence="7">Removes the phosphate from trehalose 6-phosphate to produce free trehalose. Trehalose accumulation in plant may improve abiotic stress tolerance.</text>
</comment>
<dbReference type="FunFam" id="3.40.50.1000:FF:000073">
    <property type="entry name" value="Trehalose 6-phosphate phosphatase"/>
    <property type="match status" value="1"/>
</dbReference>
<comment type="cofactor">
    <cofactor evidence="2 8">
        <name>a divalent metal cation</name>
        <dbReference type="ChEBI" id="CHEBI:60240"/>
    </cofactor>
</comment>
<keyword evidence="6" id="KW-0346">Stress response</keyword>
<dbReference type="SUPFAM" id="SSF56784">
    <property type="entry name" value="HAD-like"/>
    <property type="match status" value="1"/>
</dbReference>
<comment type="similarity">
    <text evidence="4 8">Belongs to the trehalose phosphatase family.</text>
</comment>
<evidence type="ECO:0000256" key="3">
    <source>
        <dbReference type="ARBA" id="ARBA00005199"/>
    </source>
</evidence>
<dbReference type="GO" id="GO:0004805">
    <property type="term" value="F:trehalose-phosphatase activity"/>
    <property type="evidence" value="ECO:0007669"/>
    <property type="project" value="UniProtKB-EC"/>
</dbReference>
<dbReference type="CDD" id="cd01627">
    <property type="entry name" value="HAD_TPP"/>
    <property type="match status" value="1"/>
</dbReference>
<dbReference type="InterPro" id="IPR023214">
    <property type="entry name" value="HAD_sf"/>
</dbReference>
<evidence type="ECO:0000256" key="4">
    <source>
        <dbReference type="ARBA" id="ARBA00008770"/>
    </source>
</evidence>
<dbReference type="OrthoDB" id="411251at2759"/>
<dbReference type="RefSeq" id="XP_011090521.1">
    <property type="nucleotide sequence ID" value="XM_011092219.2"/>
</dbReference>
<evidence type="ECO:0000256" key="1">
    <source>
        <dbReference type="ARBA" id="ARBA00000500"/>
    </source>
</evidence>
<dbReference type="InParanoid" id="A0A6I9TWJ1"/>
<dbReference type="EC" id="3.1.3.12" evidence="8"/>
<dbReference type="InterPro" id="IPR006379">
    <property type="entry name" value="HAD-SF_hydro_IIB"/>
</dbReference>
<name>A0A6I9TWJ1_SESIN</name>
<evidence type="ECO:0000256" key="2">
    <source>
        <dbReference type="ARBA" id="ARBA00001968"/>
    </source>
</evidence>
<dbReference type="InterPro" id="IPR044651">
    <property type="entry name" value="OTSB-like"/>
</dbReference>
<dbReference type="NCBIfam" id="TIGR00685">
    <property type="entry name" value="T6PP"/>
    <property type="match status" value="1"/>
</dbReference>
<dbReference type="AlphaFoldDB" id="A0A6I9TWJ1"/>
<keyword evidence="9" id="KW-1185">Reference proteome</keyword>
<organism evidence="9 10">
    <name type="scientific">Sesamum indicum</name>
    <name type="common">Oriental sesame</name>
    <name type="synonym">Sesamum orientale</name>
    <dbReference type="NCBI Taxonomy" id="4182"/>
    <lineage>
        <taxon>Eukaryota</taxon>
        <taxon>Viridiplantae</taxon>
        <taxon>Streptophyta</taxon>
        <taxon>Embryophyta</taxon>
        <taxon>Tracheophyta</taxon>
        <taxon>Spermatophyta</taxon>
        <taxon>Magnoliopsida</taxon>
        <taxon>eudicotyledons</taxon>
        <taxon>Gunneridae</taxon>
        <taxon>Pentapetalae</taxon>
        <taxon>asterids</taxon>
        <taxon>lamiids</taxon>
        <taxon>Lamiales</taxon>
        <taxon>Pedaliaceae</taxon>
        <taxon>Sesamum</taxon>
    </lineage>
</organism>
<dbReference type="Gramene" id="SIN_1005160.t">
    <property type="protein sequence ID" value="SIN_1005160.t"/>
    <property type="gene ID" value="SIN_1005160"/>
</dbReference>
<reference evidence="10" key="1">
    <citation type="submission" date="2025-08" db="UniProtKB">
        <authorList>
            <consortium name="RefSeq"/>
        </authorList>
    </citation>
    <scope>IDENTIFICATION</scope>
</reference>
<keyword evidence="5 8" id="KW-0378">Hydrolase</keyword>
<comment type="pathway">
    <text evidence="3 8">Glycan biosynthesis; trehalose biosynthesis.</text>
</comment>
<evidence type="ECO:0000256" key="8">
    <source>
        <dbReference type="RuleBase" id="RU361117"/>
    </source>
</evidence>
<accession>A0A6I9TWJ1</accession>
<evidence type="ECO:0000256" key="6">
    <source>
        <dbReference type="ARBA" id="ARBA00023016"/>
    </source>
</evidence>
<evidence type="ECO:0000313" key="9">
    <source>
        <dbReference type="Proteomes" id="UP000504604"/>
    </source>
</evidence>
<proteinExistence type="inferred from homology"/>
<dbReference type="PANTHER" id="PTHR43768">
    <property type="entry name" value="TREHALOSE 6-PHOSPHATE PHOSPHATASE"/>
    <property type="match status" value="1"/>
</dbReference>
<dbReference type="UniPathway" id="UPA00299"/>
<evidence type="ECO:0000313" key="10">
    <source>
        <dbReference type="RefSeq" id="XP_011090521.1"/>
    </source>
</evidence>
<evidence type="ECO:0000256" key="5">
    <source>
        <dbReference type="ARBA" id="ARBA00022801"/>
    </source>
</evidence>
<evidence type="ECO:0000256" key="7">
    <source>
        <dbReference type="ARBA" id="ARBA00025274"/>
    </source>
</evidence>
<comment type="catalytic activity">
    <reaction evidence="1 8">
        <text>alpha,alpha-trehalose 6-phosphate + H2O = alpha,alpha-trehalose + phosphate</text>
        <dbReference type="Rhea" id="RHEA:23420"/>
        <dbReference type="ChEBI" id="CHEBI:15377"/>
        <dbReference type="ChEBI" id="CHEBI:16551"/>
        <dbReference type="ChEBI" id="CHEBI:43474"/>
        <dbReference type="ChEBI" id="CHEBI:58429"/>
        <dbReference type="EC" id="3.1.3.12"/>
    </reaction>
</comment>
<dbReference type="FunCoup" id="A0A6I9TWJ1">
    <property type="interactions" value="110"/>
</dbReference>
<dbReference type="PANTHER" id="PTHR43768:SF3">
    <property type="entry name" value="TREHALOSE 6-PHOSPHATE PHOSPHATASE"/>
    <property type="match status" value="1"/>
</dbReference>
<dbReference type="Gene3D" id="3.40.50.1000">
    <property type="entry name" value="HAD superfamily/HAD-like"/>
    <property type="match status" value="2"/>
</dbReference>
<protein>
    <recommendedName>
        <fullName evidence="8">Trehalose 6-phosphate phosphatase</fullName>
        <ecNumber evidence="8">3.1.3.12</ecNumber>
    </recommendedName>
</protein>
<dbReference type="FunFam" id="3.30.70.1020:FF:000004">
    <property type="entry name" value="Trehalose 6-phosphate phosphatase"/>
    <property type="match status" value="1"/>
</dbReference>
<dbReference type="InterPro" id="IPR036412">
    <property type="entry name" value="HAD-like_sf"/>
</dbReference>
<dbReference type="KEGG" id="sind:105171188"/>
<dbReference type="Pfam" id="PF02358">
    <property type="entry name" value="Trehalose_PPase"/>
    <property type="match status" value="1"/>
</dbReference>
<dbReference type="InterPro" id="IPR003337">
    <property type="entry name" value="Trehalose_PPase"/>
</dbReference>